<evidence type="ECO:0000313" key="3">
    <source>
        <dbReference type="Proteomes" id="UP000807115"/>
    </source>
</evidence>
<evidence type="ECO:0000313" key="2">
    <source>
        <dbReference type="EMBL" id="KAG0521138.1"/>
    </source>
</evidence>
<comment type="caution">
    <text evidence="2">The sequence shown here is derived from an EMBL/GenBank/DDBJ whole genome shotgun (WGS) entry which is preliminary data.</text>
</comment>
<gene>
    <name evidence="2" type="ORF">BDA96_08G135500</name>
</gene>
<sequence>MVAATDSCSHRRQARAQSGGGAQRNGGELGTRDDGLQEEEGLQRKQHQDEVDSAYLLPSAWMKMAASILLIFKSKKL</sequence>
<dbReference type="EMBL" id="CM027687">
    <property type="protein sequence ID" value="KAG0521138.1"/>
    <property type="molecule type" value="Genomic_DNA"/>
</dbReference>
<proteinExistence type="predicted"/>
<protein>
    <submittedName>
        <fullName evidence="2">Uncharacterized protein</fullName>
    </submittedName>
</protein>
<feature type="compositionally biased region" description="Gly residues" evidence="1">
    <location>
        <begin position="18"/>
        <end position="29"/>
    </location>
</feature>
<accession>A0A921QG12</accession>
<name>A0A921QG12_SORBI</name>
<organism evidence="2 3">
    <name type="scientific">Sorghum bicolor</name>
    <name type="common">Sorghum</name>
    <name type="synonym">Sorghum vulgare</name>
    <dbReference type="NCBI Taxonomy" id="4558"/>
    <lineage>
        <taxon>Eukaryota</taxon>
        <taxon>Viridiplantae</taxon>
        <taxon>Streptophyta</taxon>
        <taxon>Embryophyta</taxon>
        <taxon>Tracheophyta</taxon>
        <taxon>Spermatophyta</taxon>
        <taxon>Magnoliopsida</taxon>
        <taxon>Liliopsida</taxon>
        <taxon>Poales</taxon>
        <taxon>Poaceae</taxon>
        <taxon>PACMAD clade</taxon>
        <taxon>Panicoideae</taxon>
        <taxon>Andropogonodae</taxon>
        <taxon>Andropogoneae</taxon>
        <taxon>Sorghinae</taxon>
        <taxon>Sorghum</taxon>
    </lineage>
</organism>
<reference evidence="2" key="1">
    <citation type="journal article" date="2019" name="BMC Genomics">
        <title>A new reference genome for Sorghum bicolor reveals high levels of sequence similarity between sweet and grain genotypes: implications for the genetics of sugar metabolism.</title>
        <authorList>
            <person name="Cooper E.A."/>
            <person name="Brenton Z.W."/>
            <person name="Flinn B.S."/>
            <person name="Jenkins J."/>
            <person name="Shu S."/>
            <person name="Flowers D."/>
            <person name="Luo F."/>
            <person name="Wang Y."/>
            <person name="Xia P."/>
            <person name="Barry K."/>
            <person name="Daum C."/>
            <person name="Lipzen A."/>
            <person name="Yoshinaga Y."/>
            <person name="Schmutz J."/>
            <person name="Saski C."/>
            <person name="Vermerris W."/>
            <person name="Kresovich S."/>
        </authorList>
    </citation>
    <scope>NUCLEOTIDE SEQUENCE</scope>
</reference>
<dbReference type="Gramene" id="EES16122">
    <property type="protein sequence ID" value="EES16122"/>
    <property type="gene ID" value="SORBI_3008G122100"/>
</dbReference>
<evidence type="ECO:0000256" key="1">
    <source>
        <dbReference type="SAM" id="MobiDB-lite"/>
    </source>
</evidence>
<dbReference type="Proteomes" id="UP000807115">
    <property type="component" value="Chromosome 8"/>
</dbReference>
<feature type="compositionally biased region" description="Basic and acidic residues" evidence="1">
    <location>
        <begin position="30"/>
        <end position="49"/>
    </location>
</feature>
<reference evidence="2" key="2">
    <citation type="submission" date="2020-10" db="EMBL/GenBank/DDBJ databases">
        <authorList>
            <person name="Cooper E.A."/>
            <person name="Brenton Z.W."/>
            <person name="Flinn B.S."/>
            <person name="Jenkins J."/>
            <person name="Shu S."/>
            <person name="Flowers D."/>
            <person name="Luo F."/>
            <person name="Wang Y."/>
            <person name="Xia P."/>
            <person name="Barry K."/>
            <person name="Daum C."/>
            <person name="Lipzen A."/>
            <person name="Yoshinaga Y."/>
            <person name="Schmutz J."/>
            <person name="Saski C."/>
            <person name="Vermerris W."/>
            <person name="Kresovich S."/>
        </authorList>
    </citation>
    <scope>NUCLEOTIDE SEQUENCE</scope>
</reference>
<feature type="region of interest" description="Disordered" evidence="1">
    <location>
        <begin position="1"/>
        <end position="49"/>
    </location>
</feature>
<dbReference type="AlphaFoldDB" id="A0A921QG12"/>